<protein>
    <submittedName>
        <fullName evidence="7">2,3-bisphosphoglycerate-independent phosphoglycerate mutase</fullName>
        <ecNumber evidence="7">5.4.2.12</ecNumber>
    </submittedName>
</protein>
<keyword evidence="7" id="KW-0413">Isomerase</keyword>
<evidence type="ECO:0000256" key="3">
    <source>
        <dbReference type="ARBA" id="ARBA00004921"/>
    </source>
</evidence>
<dbReference type="PIRSF" id="PIRSF006392">
    <property type="entry name" value="IPGAM_arch"/>
    <property type="match status" value="1"/>
</dbReference>
<dbReference type="CDD" id="cd16011">
    <property type="entry name" value="iPGM_like"/>
    <property type="match status" value="1"/>
</dbReference>
<evidence type="ECO:0000259" key="6">
    <source>
        <dbReference type="Pfam" id="PF01676"/>
    </source>
</evidence>
<reference evidence="7" key="1">
    <citation type="journal article" date="2020" name="mSystems">
        <title>Genome- and Community-Level Interaction Insights into Carbon Utilization and Element Cycling Functions of Hydrothermarchaeota in Hydrothermal Sediment.</title>
        <authorList>
            <person name="Zhou Z."/>
            <person name="Liu Y."/>
            <person name="Xu W."/>
            <person name="Pan J."/>
            <person name="Luo Z.H."/>
            <person name="Li M."/>
        </authorList>
    </citation>
    <scope>NUCLEOTIDE SEQUENCE [LARGE SCALE GENOMIC DNA]</scope>
    <source>
        <strain evidence="7">SpSt-658</strain>
    </source>
</reference>
<feature type="domain" description="Metalloenzyme" evidence="6">
    <location>
        <begin position="3"/>
        <end position="407"/>
    </location>
</feature>
<dbReference type="Pfam" id="PF01676">
    <property type="entry name" value="Metalloenzyme"/>
    <property type="match status" value="1"/>
</dbReference>
<comment type="similarity">
    <text evidence="4">Belongs to the BPG-independent phosphoglycerate mutase family. A-PGAM subfamily.</text>
</comment>
<comment type="function">
    <text evidence="2">Catalyzes the interconversion of 2-phosphoglycerate and 3-phosphoglycerate.</text>
</comment>
<dbReference type="GO" id="GO:0046872">
    <property type="term" value="F:metal ion binding"/>
    <property type="evidence" value="ECO:0007669"/>
    <property type="project" value="InterPro"/>
</dbReference>
<dbReference type="EC" id="5.4.2.12" evidence="7"/>
<organism evidence="7">
    <name type="scientific">Ignisphaera aggregans</name>
    <dbReference type="NCBI Taxonomy" id="334771"/>
    <lineage>
        <taxon>Archaea</taxon>
        <taxon>Thermoproteota</taxon>
        <taxon>Thermoprotei</taxon>
        <taxon>Desulfurococcales</taxon>
        <taxon>Desulfurococcaceae</taxon>
        <taxon>Ignisphaera</taxon>
    </lineage>
</organism>
<dbReference type="Gene3D" id="3.30.70.2130">
    <property type="entry name" value="Metalloenzyme domain"/>
    <property type="match status" value="1"/>
</dbReference>
<dbReference type="PANTHER" id="PTHR31209:SF0">
    <property type="entry name" value="METALLOENZYME DOMAIN-CONTAINING PROTEIN"/>
    <property type="match status" value="1"/>
</dbReference>
<dbReference type="PANTHER" id="PTHR31209">
    <property type="entry name" value="COFACTOR-INDEPENDENT PHOSPHOGLYCERATE MUTASE"/>
    <property type="match status" value="1"/>
</dbReference>
<dbReference type="SUPFAM" id="SSF53649">
    <property type="entry name" value="Alkaline phosphatase-like"/>
    <property type="match status" value="1"/>
</dbReference>
<evidence type="ECO:0000256" key="2">
    <source>
        <dbReference type="ARBA" id="ARBA00002315"/>
    </source>
</evidence>
<sequence>MIKTILIVIDGATDGIRFRPTSLELAYTPGLDTLAQYAVGGCFHPIDPGTPPESDAAVFSILGYDPKNINIGRGILEALGVGIKIREGYEVAFRANFATIDPSTLRILDRRVGRNLSSEEAKELAKALDGMELGVYDGYAKVVATIGHRAVVIIGSRSKKLSANVSNTDPAYEREGRISVALKSFDPTVSPCRPLDDSEEAKITCELVNVFTSKAIDILEKHIVNIKRAEKGLLKANVLLLRDAEDRVPSIQPIKEVYGKSFGIIAEMPVEIGIGVLLGMDISRVSISGTLEDMYRERVEKTLELLNRNDVVYVHLKGPDEPGHDGDKKRKVISIEAIDRYYIQPLIKSIDLNNVVVIVTSDHCTPPELKAHSGDAVPFIVAHKRLKKFDGFTRFTEAECCTKGSLGVFERGHMVLNKIFSLLK</sequence>
<dbReference type="InterPro" id="IPR017850">
    <property type="entry name" value="Alkaline_phosphatase_core_sf"/>
</dbReference>
<accession>A0A7C4H455</accession>
<dbReference type="AlphaFoldDB" id="A0A7C4H455"/>
<evidence type="ECO:0000256" key="4">
    <source>
        <dbReference type="ARBA" id="ARBA00005524"/>
    </source>
</evidence>
<comment type="pathway">
    <text evidence="3">Carbohydrate degradation.</text>
</comment>
<evidence type="ECO:0000256" key="5">
    <source>
        <dbReference type="ARBA" id="ARBA00023152"/>
    </source>
</evidence>
<dbReference type="InterPro" id="IPR004456">
    <property type="entry name" value="Pglycerate_mutase_ApgM"/>
</dbReference>
<evidence type="ECO:0000256" key="1">
    <source>
        <dbReference type="ARBA" id="ARBA00000370"/>
    </source>
</evidence>
<evidence type="ECO:0000313" key="7">
    <source>
        <dbReference type="EMBL" id="HGM06876.1"/>
    </source>
</evidence>
<comment type="caution">
    <text evidence="7">The sequence shown here is derived from an EMBL/GenBank/DDBJ whole genome shotgun (WGS) entry which is preliminary data.</text>
</comment>
<keyword evidence="5" id="KW-0324">Glycolysis</keyword>
<gene>
    <name evidence="7" type="primary">apgM</name>
    <name evidence="7" type="ORF">ENU31_00500</name>
</gene>
<dbReference type="Gene3D" id="3.40.720.10">
    <property type="entry name" value="Alkaline Phosphatase, subunit A"/>
    <property type="match status" value="1"/>
</dbReference>
<dbReference type="EMBL" id="DTCA01000021">
    <property type="protein sequence ID" value="HGM06876.1"/>
    <property type="molecule type" value="Genomic_DNA"/>
</dbReference>
<name>A0A7C4H455_9CREN</name>
<dbReference type="InterPro" id="IPR006124">
    <property type="entry name" value="Metalloenzyme"/>
</dbReference>
<dbReference type="Pfam" id="PF10143">
    <property type="entry name" value="PhosphMutase"/>
    <property type="match status" value="1"/>
</dbReference>
<dbReference type="GO" id="GO:0006096">
    <property type="term" value="P:glycolytic process"/>
    <property type="evidence" value="ECO:0007669"/>
    <property type="project" value="UniProtKB-KW"/>
</dbReference>
<dbReference type="GO" id="GO:0004619">
    <property type="term" value="F:phosphoglycerate mutase activity"/>
    <property type="evidence" value="ECO:0007669"/>
    <property type="project" value="UniProtKB-EC"/>
</dbReference>
<dbReference type="InterPro" id="IPR042253">
    <property type="entry name" value="Pglycerate_mutase_ApgM_sf"/>
</dbReference>
<comment type="catalytic activity">
    <reaction evidence="1">
        <text>(2R)-2-phosphoglycerate = (2R)-3-phosphoglycerate</text>
        <dbReference type="Rhea" id="RHEA:15901"/>
        <dbReference type="ChEBI" id="CHEBI:58272"/>
        <dbReference type="ChEBI" id="CHEBI:58289"/>
        <dbReference type="EC" id="5.4.2.12"/>
    </reaction>
</comment>
<proteinExistence type="inferred from homology"/>
<dbReference type="NCBIfam" id="TIGR00306">
    <property type="entry name" value="apgM"/>
    <property type="match status" value="1"/>
</dbReference>